<dbReference type="InterPro" id="IPR011701">
    <property type="entry name" value="MFS"/>
</dbReference>
<keyword evidence="2" id="KW-1133">Transmembrane helix</keyword>
<keyword evidence="2" id="KW-0812">Transmembrane</keyword>
<feature type="transmembrane region" description="Helical" evidence="2">
    <location>
        <begin position="96"/>
        <end position="115"/>
    </location>
</feature>
<feature type="transmembrane region" description="Helical" evidence="2">
    <location>
        <begin position="30"/>
        <end position="56"/>
    </location>
</feature>
<evidence type="ECO:0000313" key="3">
    <source>
        <dbReference type="EMBL" id="XAH73733.1"/>
    </source>
</evidence>
<sequence length="437" mass="48511">MHTIAKKVRVMFFPEKAHTEEQMRTSRRILLIQGVMASVMLSLTTGNFMAGYLAYLGASPSMVARIAIIPQLGCVLQMISPFFFERLKYRKLPIALICFAFRFSIGFAVFAPVLFQDQKTGRQFVFVLYFFAFLAAGFVTPALNQWMLQVGPVDGRGRYFAIKDILAMTATSGVSFLMGYQLDFFIGQEQAWAGYLVVYAFCILFSIVDFILMLLIREPENSVTKGYSLKDVAGPFRNPHYRPVLIYNMCSYFATLFASGFLAIYQLKVLHLNHTFIVGSGVLASILGVGGIWLWGKVADRTFWTMVVLGMQMVTGFCNLGWFFMKQDVRWAALLLICVSALGNASSGMAGLNLQYASAPPERMTTYLGVTAAAASMVGYAGAMAAAALQEQLERIYGSGQSIAVLFLISGVTGLFTACYGLYRLPQKRVDYLKLKK</sequence>
<proteinExistence type="predicted"/>
<reference evidence="3 4" key="1">
    <citation type="submission" date="2024-02" db="EMBL/GenBank/DDBJ databases">
        <title>Bacterial strain from lacustrine sediment.</title>
        <authorList>
            <person name="Petit C."/>
            <person name="Fadhlaoui K."/>
        </authorList>
    </citation>
    <scope>NUCLEOTIDE SEQUENCE [LARGE SCALE GENOMIC DNA]</scope>
    <source>
        <strain evidence="3 4">IPX-CK</strain>
    </source>
</reference>
<feature type="transmembrane region" description="Helical" evidence="2">
    <location>
        <begin position="62"/>
        <end position="84"/>
    </location>
</feature>
<name>A0ABZ3EU41_9FIRM</name>
<feature type="transmembrane region" description="Helical" evidence="2">
    <location>
        <begin position="401"/>
        <end position="423"/>
    </location>
</feature>
<evidence type="ECO:0000256" key="1">
    <source>
        <dbReference type="ARBA" id="ARBA00004651"/>
    </source>
</evidence>
<evidence type="ECO:0000313" key="4">
    <source>
        <dbReference type="Proteomes" id="UP001451571"/>
    </source>
</evidence>
<dbReference type="CDD" id="cd06174">
    <property type="entry name" value="MFS"/>
    <property type="match status" value="1"/>
</dbReference>
<dbReference type="SUPFAM" id="SSF103473">
    <property type="entry name" value="MFS general substrate transporter"/>
    <property type="match status" value="1"/>
</dbReference>
<dbReference type="EMBL" id="CP146256">
    <property type="protein sequence ID" value="XAH73733.1"/>
    <property type="molecule type" value="Genomic_DNA"/>
</dbReference>
<organism evidence="3 4">
    <name type="scientific">Kineothrix sedimenti</name>
    <dbReference type="NCBI Taxonomy" id="3123317"/>
    <lineage>
        <taxon>Bacteria</taxon>
        <taxon>Bacillati</taxon>
        <taxon>Bacillota</taxon>
        <taxon>Clostridia</taxon>
        <taxon>Lachnospirales</taxon>
        <taxon>Lachnospiraceae</taxon>
        <taxon>Kineothrix</taxon>
    </lineage>
</organism>
<feature type="transmembrane region" description="Helical" evidence="2">
    <location>
        <begin position="160"/>
        <end position="180"/>
    </location>
</feature>
<keyword evidence="2" id="KW-0472">Membrane</keyword>
<feature type="transmembrane region" description="Helical" evidence="2">
    <location>
        <begin position="192"/>
        <end position="216"/>
    </location>
</feature>
<accession>A0ABZ3EU41</accession>
<comment type="subcellular location">
    <subcellularLocation>
        <location evidence="1">Cell membrane</location>
        <topology evidence="1">Multi-pass membrane protein</topology>
    </subcellularLocation>
</comment>
<feature type="transmembrane region" description="Helical" evidence="2">
    <location>
        <begin position="303"/>
        <end position="325"/>
    </location>
</feature>
<feature type="transmembrane region" description="Helical" evidence="2">
    <location>
        <begin position="127"/>
        <end position="148"/>
    </location>
</feature>
<dbReference type="PANTHER" id="PTHR23526:SF2">
    <property type="entry name" value="MAJOR FACILITATOR SUPERFAMILY (MFS) PROFILE DOMAIN-CONTAINING PROTEIN"/>
    <property type="match status" value="1"/>
</dbReference>
<feature type="transmembrane region" description="Helical" evidence="2">
    <location>
        <begin position="331"/>
        <end position="354"/>
    </location>
</feature>
<protein>
    <submittedName>
        <fullName evidence="3">MFS transporter</fullName>
    </submittedName>
</protein>
<dbReference type="Pfam" id="PF07690">
    <property type="entry name" value="MFS_1"/>
    <property type="match status" value="1"/>
</dbReference>
<dbReference type="Gene3D" id="1.20.1250.20">
    <property type="entry name" value="MFS general substrate transporter like domains"/>
    <property type="match status" value="2"/>
</dbReference>
<gene>
    <name evidence="3" type="ORF">V6984_19870</name>
</gene>
<feature type="transmembrane region" description="Helical" evidence="2">
    <location>
        <begin position="244"/>
        <end position="264"/>
    </location>
</feature>
<dbReference type="InterPro" id="IPR036259">
    <property type="entry name" value="MFS_trans_sf"/>
</dbReference>
<dbReference type="Proteomes" id="UP001451571">
    <property type="component" value="Chromosome"/>
</dbReference>
<dbReference type="PANTHER" id="PTHR23526">
    <property type="entry name" value="INTEGRAL MEMBRANE TRANSPORT PROTEIN-RELATED"/>
    <property type="match status" value="1"/>
</dbReference>
<dbReference type="InterPro" id="IPR052528">
    <property type="entry name" value="Sugar_transport-like"/>
</dbReference>
<feature type="transmembrane region" description="Helical" evidence="2">
    <location>
        <begin position="366"/>
        <end position="389"/>
    </location>
</feature>
<evidence type="ECO:0000256" key="2">
    <source>
        <dbReference type="SAM" id="Phobius"/>
    </source>
</evidence>
<feature type="transmembrane region" description="Helical" evidence="2">
    <location>
        <begin position="276"/>
        <end position="296"/>
    </location>
</feature>
<dbReference type="RefSeq" id="WP_342757336.1">
    <property type="nucleotide sequence ID" value="NZ_CP146256.1"/>
</dbReference>
<keyword evidence="4" id="KW-1185">Reference proteome</keyword>